<feature type="region of interest" description="Disordered" evidence="1">
    <location>
        <begin position="1"/>
        <end position="97"/>
    </location>
</feature>
<accession>A0A852SLB1</accession>
<dbReference type="CDD" id="cd02644">
    <property type="entry name" value="R3H_jag"/>
    <property type="match status" value="1"/>
</dbReference>
<dbReference type="PROSITE" id="PS51061">
    <property type="entry name" value="R3H"/>
    <property type="match status" value="1"/>
</dbReference>
<organism evidence="3 4">
    <name type="scientific">Herbiconiux flava</name>
    <dbReference type="NCBI Taxonomy" id="881268"/>
    <lineage>
        <taxon>Bacteria</taxon>
        <taxon>Bacillati</taxon>
        <taxon>Actinomycetota</taxon>
        <taxon>Actinomycetes</taxon>
        <taxon>Micrococcales</taxon>
        <taxon>Microbacteriaceae</taxon>
        <taxon>Herbiconiux</taxon>
    </lineage>
</organism>
<dbReference type="InterPro" id="IPR039247">
    <property type="entry name" value="KhpB"/>
</dbReference>
<dbReference type="EMBL" id="JACCBM010000001">
    <property type="protein sequence ID" value="NYD69601.1"/>
    <property type="molecule type" value="Genomic_DNA"/>
</dbReference>
<gene>
    <name evidence="3" type="ORF">BJ984_000759</name>
</gene>
<dbReference type="Gene3D" id="3.30.1370.50">
    <property type="entry name" value="R3H-like domain"/>
    <property type="match status" value="1"/>
</dbReference>
<feature type="compositionally biased region" description="Low complexity" evidence="1">
    <location>
        <begin position="83"/>
        <end position="94"/>
    </location>
</feature>
<dbReference type="InterPro" id="IPR015946">
    <property type="entry name" value="KH_dom-like_a/b"/>
</dbReference>
<dbReference type="GO" id="GO:0003723">
    <property type="term" value="F:RNA binding"/>
    <property type="evidence" value="ECO:0007669"/>
    <property type="project" value="InterPro"/>
</dbReference>
<keyword evidence="4" id="KW-1185">Reference proteome</keyword>
<dbReference type="InterPro" id="IPR036867">
    <property type="entry name" value="R3H_dom_sf"/>
</dbReference>
<evidence type="ECO:0000256" key="1">
    <source>
        <dbReference type="SAM" id="MobiDB-lite"/>
    </source>
</evidence>
<name>A0A852SLB1_9MICO</name>
<dbReference type="PANTHER" id="PTHR35800:SF1">
    <property type="entry name" value="RNA-BINDING PROTEIN KHPB"/>
    <property type="match status" value="1"/>
</dbReference>
<reference evidence="3 4" key="1">
    <citation type="submission" date="2020-07" db="EMBL/GenBank/DDBJ databases">
        <title>Sequencing the genomes of 1000 actinobacteria strains.</title>
        <authorList>
            <person name="Klenk H.-P."/>
        </authorList>
    </citation>
    <scope>NUCLEOTIDE SEQUENCE [LARGE SCALE GENOMIC DNA]</scope>
    <source>
        <strain evidence="3 4">DSM 26474</strain>
    </source>
</reference>
<dbReference type="InterPro" id="IPR034079">
    <property type="entry name" value="R3H_KhpB"/>
</dbReference>
<dbReference type="SUPFAM" id="SSF82708">
    <property type="entry name" value="R3H domain"/>
    <property type="match status" value="1"/>
</dbReference>
<dbReference type="Pfam" id="PF01424">
    <property type="entry name" value="R3H"/>
    <property type="match status" value="1"/>
</dbReference>
<dbReference type="InterPro" id="IPR001374">
    <property type="entry name" value="R3H_dom"/>
</dbReference>
<evidence type="ECO:0000259" key="2">
    <source>
        <dbReference type="PROSITE" id="PS51061"/>
    </source>
</evidence>
<comment type="caution">
    <text evidence="3">The sequence shown here is derived from an EMBL/GenBank/DDBJ whole genome shotgun (WGS) entry which is preliminary data.</text>
</comment>
<dbReference type="AlphaFoldDB" id="A0A852SLB1"/>
<dbReference type="Proteomes" id="UP000549913">
    <property type="component" value="Unassembled WGS sequence"/>
</dbReference>
<feature type="domain" description="R3H" evidence="2">
    <location>
        <begin position="179"/>
        <end position="243"/>
    </location>
</feature>
<sequence>MSDVTETTTAAAPLAEEPADSAADSPTLESSSPSHDAPAEAGAASTVPAPAAPSPAAAAAFAAMPAVPAPTGDDSAAQSNVTASAGAPAPSASSLDDEGDVAADYIEELLDICDLDGDIDIEVIDGRAYISVNASGDSNLRILSRPDTVAALQELTRLAVQTKTGEFSRLILDVGGSREQRQRELEKLVDDAVAQLDAGSDAAHLEPMSSYERKLVHDIVAARGLTSESEGEGRDRHTVVSRG</sequence>
<feature type="compositionally biased region" description="Low complexity" evidence="1">
    <location>
        <begin position="39"/>
        <end position="70"/>
    </location>
</feature>
<feature type="compositionally biased region" description="Low complexity" evidence="1">
    <location>
        <begin position="1"/>
        <end position="26"/>
    </location>
</feature>
<dbReference type="SMART" id="SM00393">
    <property type="entry name" value="R3H"/>
    <property type="match status" value="1"/>
</dbReference>
<proteinExistence type="predicted"/>
<evidence type="ECO:0000313" key="3">
    <source>
        <dbReference type="EMBL" id="NYD69601.1"/>
    </source>
</evidence>
<dbReference type="PANTHER" id="PTHR35800">
    <property type="entry name" value="PROTEIN JAG"/>
    <property type="match status" value="1"/>
</dbReference>
<dbReference type="Gene3D" id="3.30.300.20">
    <property type="match status" value="1"/>
</dbReference>
<protein>
    <submittedName>
        <fullName evidence="3">SpoIIIJ-associated protein</fullName>
    </submittedName>
</protein>
<evidence type="ECO:0000313" key="4">
    <source>
        <dbReference type="Proteomes" id="UP000549913"/>
    </source>
</evidence>